<accession>A0A843VZU7</accession>
<dbReference type="AlphaFoldDB" id="A0A843VZU7"/>
<organism evidence="1 2">
    <name type="scientific">Colocasia esculenta</name>
    <name type="common">Wild taro</name>
    <name type="synonym">Arum esculentum</name>
    <dbReference type="NCBI Taxonomy" id="4460"/>
    <lineage>
        <taxon>Eukaryota</taxon>
        <taxon>Viridiplantae</taxon>
        <taxon>Streptophyta</taxon>
        <taxon>Embryophyta</taxon>
        <taxon>Tracheophyta</taxon>
        <taxon>Spermatophyta</taxon>
        <taxon>Magnoliopsida</taxon>
        <taxon>Liliopsida</taxon>
        <taxon>Araceae</taxon>
        <taxon>Aroideae</taxon>
        <taxon>Colocasieae</taxon>
        <taxon>Colocasia</taxon>
    </lineage>
</organism>
<sequence length="70" mass="7636">MLIARPHGYKFHAGITGVLSIGPCVKCYVSSSAHTSAWTRMFPRPTIMKTAQHSGKCSCIILVTFGKLQL</sequence>
<keyword evidence="2" id="KW-1185">Reference proteome</keyword>
<gene>
    <name evidence="1" type="ORF">Taro_031092</name>
</gene>
<dbReference type="Proteomes" id="UP000652761">
    <property type="component" value="Unassembled WGS sequence"/>
</dbReference>
<dbReference type="EMBL" id="NMUH01002180">
    <property type="protein sequence ID" value="MQL98384.1"/>
    <property type="molecule type" value="Genomic_DNA"/>
</dbReference>
<comment type="caution">
    <text evidence="1">The sequence shown here is derived from an EMBL/GenBank/DDBJ whole genome shotgun (WGS) entry which is preliminary data.</text>
</comment>
<evidence type="ECO:0000313" key="2">
    <source>
        <dbReference type="Proteomes" id="UP000652761"/>
    </source>
</evidence>
<reference evidence="1" key="1">
    <citation type="submission" date="2017-07" db="EMBL/GenBank/DDBJ databases">
        <title>Taro Niue Genome Assembly and Annotation.</title>
        <authorList>
            <person name="Atibalentja N."/>
            <person name="Keating K."/>
            <person name="Fields C.J."/>
        </authorList>
    </citation>
    <scope>NUCLEOTIDE SEQUENCE</scope>
    <source>
        <strain evidence="1">Niue_2</strain>
        <tissue evidence="1">Leaf</tissue>
    </source>
</reference>
<proteinExistence type="predicted"/>
<evidence type="ECO:0000313" key="1">
    <source>
        <dbReference type="EMBL" id="MQL98384.1"/>
    </source>
</evidence>
<name>A0A843VZU7_COLES</name>
<protein>
    <submittedName>
        <fullName evidence="1">Uncharacterized protein</fullName>
    </submittedName>
</protein>